<dbReference type="EMBL" id="JARQZJ010000034">
    <property type="protein sequence ID" value="KAK9875633.1"/>
    <property type="molecule type" value="Genomic_DNA"/>
</dbReference>
<comment type="caution">
    <text evidence="1">The sequence shown here is derived from an EMBL/GenBank/DDBJ whole genome shotgun (WGS) entry which is preliminary data.</text>
</comment>
<evidence type="ECO:0000313" key="2">
    <source>
        <dbReference type="Proteomes" id="UP001431783"/>
    </source>
</evidence>
<keyword evidence="2" id="KW-1185">Reference proteome</keyword>
<name>A0AAW1TZB9_9CUCU</name>
<accession>A0AAW1TZB9</accession>
<protein>
    <submittedName>
        <fullName evidence="1">Uncharacterized protein</fullName>
    </submittedName>
</protein>
<dbReference type="AlphaFoldDB" id="A0AAW1TZB9"/>
<dbReference type="Proteomes" id="UP001431783">
    <property type="component" value="Unassembled WGS sequence"/>
</dbReference>
<reference evidence="1 2" key="1">
    <citation type="submission" date="2023-03" db="EMBL/GenBank/DDBJ databases">
        <title>Genome insight into feeding habits of ladybird beetles.</title>
        <authorList>
            <person name="Li H.-S."/>
            <person name="Huang Y.-H."/>
            <person name="Pang H."/>
        </authorList>
    </citation>
    <scope>NUCLEOTIDE SEQUENCE [LARGE SCALE GENOMIC DNA]</scope>
    <source>
        <strain evidence="1">SYSU_2023b</strain>
        <tissue evidence="1">Whole body</tissue>
    </source>
</reference>
<proteinExistence type="predicted"/>
<evidence type="ECO:0000313" key="1">
    <source>
        <dbReference type="EMBL" id="KAK9875633.1"/>
    </source>
</evidence>
<feature type="non-terminal residue" evidence="1">
    <location>
        <position position="1"/>
    </location>
</feature>
<gene>
    <name evidence="1" type="ORF">WA026_009431</name>
</gene>
<sequence>AVENFDSVKNNGYDKYTIGGLPSDSTNTEMTVANYGGECTVPVFADWRCSLSDLHTYLPTFK</sequence>
<organism evidence="1 2">
    <name type="scientific">Henosepilachna vigintioctopunctata</name>
    <dbReference type="NCBI Taxonomy" id="420089"/>
    <lineage>
        <taxon>Eukaryota</taxon>
        <taxon>Metazoa</taxon>
        <taxon>Ecdysozoa</taxon>
        <taxon>Arthropoda</taxon>
        <taxon>Hexapoda</taxon>
        <taxon>Insecta</taxon>
        <taxon>Pterygota</taxon>
        <taxon>Neoptera</taxon>
        <taxon>Endopterygota</taxon>
        <taxon>Coleoptera</taxon>
        <taxon>Polyphaga</taxon>
        <taxon>Cucujiformia</taxon>
        <taxon>Coccinelloidea</taxon>
        <taxon>Coccinellidae</taxon>
        <taxon>Epilachninae</taxon>
        <taxon>Epilachnini</taxon>
        <taxon>Henosepilachna</taxon>
    </lineage>
</organism>